<gene>
    <name evidence="1" type="ORF">SAMN05421870_11560</name>
</gene>
<sequence length="161" mass="15424">MAGCAEFAFGSGFPEELVGFVAAGFGVGENCGEGGPSGVGEDAVGMVGDGGAEVVDEGPAGLLARLTGGEAVETGRECLIGCRLKVLEGLTGRFSLVSVALRFVPVGGEDRRPNEGGNQAGQGACIGTGGATGDVARGGAHGVGGLVLGAELGALGTGESS</sequence>
<reference evidence="2" key="1">
    <citation type="submission" date="2016-10" db="EMBL/GenBank/DDBJ databases">
        <authorList>
            <person name="Varghese N."/>
            <person name="Submissions S."/>
        </authorList>
    </citation>
    <scope>NUCLEOTIDE SEQUENCE [LARGE SCALE GENOMIC DNA]</scope>
    <source>
        <strain evidence="2">CGMCC 4.6825</strain>
    </source>
</reference>
<evidence type="ECO:0000313" key="2">
    <source>
        <dbReference type="Proteomes" id="UP000182841"/>
    </source>
</evidence>
<accession>A0A1H9W5T4</accession>
<keyword evidence="2" id="KW-1185">Reference proteome</keyword>
<dbReference type="EMBL" id="FOGO01000015">
    <property type="protein sequence ID" value="SES29144.1"/>
    <property type="molecule type" value="Genomic_DNA"/>
</dbReference>
<organism evidence="1 2">
    <name type="scientific">Streptomyces qinglanensis</name>
    <dbReference type="NCBI Taxonomy" id="943816"/>
    <lineage>
        <taxon>Bacteria</taxon>
        <taxon>Bacillati</taxon>
        <taxon>Actinomycetota</taxon>
        <taxon>Actinomycetes</taxon>
        <taxon>Kitasatosporales</taxon>
        <taxon>Streptomycetaceae</taxon>
        <taxon>Streptomyces</taxon>
    </lineage>
</organism>
<dbReference type="AlphaFoldDB" id="A0A1H9W5T4"/>
<name>A0A1H9W5T4_9ACTN</name>
<proteinExistence type="predicted"/>
<evidence type="ECO:0000313" key="1">
    <source>
        <dbReference type="EMBL" id="SES29144.1"/>
    </source>
</evidence>
<protein>
    <submittedName>
        <fullName evidence="1">Uncharacterized protein</fullName>
    </submittedName>
</protein>
<dbReference type="Proteomes" id="UP000182841">
    <property type="component" value="Unassembled WGS sequence"/>
</dbReference>